<dbReference type="GO" id="GO:0016787">
    <property type="term" value="F:hydrolase activity"/>
    <property type="evidence" value="ECO:0007669"/>
    <property type="project" value="UniProtKB-KW"/>
</dbReference>
<evidence type="ECO:0000259" key="3">
    <source>
        <dbReference type="Pfam" id="PF05970"/>
    </source>
</evidence>
<comment type="catalytic activity">
    <reaction evidence="1">
        <text>ATP + H2O = ADP + phosphate + H(+)</text>
        <dbReference type="Rhea" id="RHEA:13065"/>
        <dbReference type="ChEBI" id="CHEBI:15377"/>
        <dbReference type="ChEBI" id="CHEBI:15378"/>
        <dbReference type="ChEBI" id="CHEBI:30616"/>
        <dbReference type="ChEBI" id="CHEBI:43474"/>
        <dbReference type="ChEBI" id="CHEBI:456216"/>
        <dbReference type="EC" id="5.6.2.3"/>
    </reaction>
</comment>
<feature type="region of interest" description="Disordered" evidence="2">
    <location>
        <begin position="782"/>
        <end position="921"/>
    </location>
</feature>
<dbReference type="Pfam" id="PF05970">
    <property type="entry name" value="PIF1"/>
    <property type="match status" value="1"/>
</dbReference>
<keyword evidence="1" id="KW-0233">DNA recombination</keyword>
<dbReference type="Gene3D" id="3.40.50.300">
    <property type="entry name" value="P-loop containing nucleotide triphosphate hydrolases"/>
    <property type="match status" value="2"/>
</dbReference>
<comment type="cofactor">
    <cofactor evidence="1">
        <name>Mg(2+)</name>
        <dbReference type="ChEBI" id="CHEBI:18420"/>
    </cofactor>
</comment>
<feature type="compositionally biased region" description="Low complexity" evidence="2">
    <location>
        <begin position="798"/>
        <end position="859"/>
    </location>
</feature>
<dbReference type="InterPro" id="IPR027417">
    <property type="entry name" value="P-loop_NTPase"/>
</dbReference>
<feature type="compositionally biased region" description="Polar residues" evidence="2">
    <location>
        <begin position="860"/>
        <end position="873"/>
    </location>
</feature>
<feature type="domain" description="DNA helicase Pif1-like DEAD-box helicase" evidence="3">
    <location>
        <begin position="110"/>
        <end position="280"/>
    </location>
</feature>
<accession>A0ABD0T7R9</accession>
<feature type="compositionally biased region" description="Low complexity" evidence="2">
    <location>
        <begin position="874"/>
        <end position="891"/>
    </location>
</feature>
<sequence length="921" mass="105322">MSKLKEITGYNRGNKQVMKFTNLVQLPSLPLQDLYELALKDENDNPYIFRLFKPESTSDTLEDVACESISIDLSDIKDIFIKLTDEQRNIVMHIYYLYKNRSNQDDEEYEETPKIILLGPAGSGKSTIISFIEKLITWEENKTSDCPQNLKVIKCAFTGKAAANIEGLTLNHIFSIPIYKTRSLSKKRLDTKKEVLQHCVLFICDEISMVGEKTMTNVNSRLQQIFDDETLYGGRIVLLVGDLYQIDPVRQKPLYPKSKFWTCCEFYELTKIMRQADEKFITALNNFRDSKMTQRDMKLLRSREVQNYDQVPNSAIHLFYENKRVDEYNNYKLNQSNEKEEVITAIEDDDKWDPSELRVKIGIRYMITCNVDVGDGLANGTTGIVKGFDYDKNGFVSAVWMEFHSDKIGKKTRLEYLNKHKKSGCENWVPIARSKIVMKLKANPKVTKTGGNMFPLKAAEAITVHKSQGQTYHEGVCVHFTKDPYDKLRNDKSLQYVALTRVTRLEDLYIMGDLDFSVVNSEKFERIEKEINRLRNENKLKLAFETFDNTSGDIIVYLNTGSTFHEHHEFITADRWYSNASLLIFTETNTSISDQIEIPNFEIAFRSDSTICYKEKGKSVEVVTSTKDDENKMYLTLLLFENYLYILAGVKGKMCDKIFTNIIKKIISCYVMGENCIFFIGDFNKNVTPALKDVFNDLNIKRKISYDIATSEETQCDVVFTRNFNIQRDQIGHYQYIPSSHKPIFVKLPPKLELLKSHCNSQLSDGIDSDSQSVYSEAQSAYSGSQYADSESQSVYRGSQSEYSGSQSEYSGSQSEYSGSQSEYSGSQSEYSGSQSEYSGSQSVYSESQSVYSASQSVYNESQSVHNESQSVFSGSQSANSESQSENGESQPMDSEPDDSQTLSESLEMDDERFPFSFNFK</sequence>
<keyword evidence="1" id="KW-0547">Nucleotide-binding</keyword>
<feature type="compositionally biased region" description="Polar residues" evidence="2">
    <location>
        <begin position="782"/>
        <end position="797"/>
    </location>
</feature>
<keyword evidence="1" id="KW-0067">ATP-binding</keyword>
<dbReference type="EC" id="5.6.2.3" evidence="1"/>
<name>A0ABD0T7R9_LOXSC</name>
<comment type="similarity">
    <text evidence="1">Belongs to the helicase family.</text>
</comment>
<evidence type="ECO:0000256" key="1">
    <source>
        <dbReference type="RuleBase" id="RU363044"/>
    </source>
</evidence>
<evidence type="ECO:0000313" key="5">
    <source>
        <dbReference type="Proteomes" id="UP001549921"/>
    </source>
</evidence>
<dbReference type="GO" id="GO:0043139">
    <property type="term" value="F:5'-3' DNA helicase activity"/>
    <property type="evidence" value="ECO:0007669"/>
    <property type="project" value="UniProtKB-EC"/>
</dbReference>
<dbReference type="PANTHER" id="PTHR47642">
    <property type="entry name" value="ATP-DEPENDENT DNA HELICASE"/>
    <property type="match status" value="1"/>
</dbReference>
<dbReference type="PANTHER" id="PTHR47642:SF6">
    <property type="entry name" value="ATP-DEPENDENT DNA HELICASE"/>
    <property type="match status" value="1"/>
</dbReference>
<gene>
    <name evidence="4" type="ORF">ABMA28_016142</name>
</gene>
<dbReference type="InterPro" id="IPR010285">
    <property type="entry name" value="DNA_helicase_pif1-like_DEAD"/>
</dbReference>
<evidence type="ECO:0000256" key="2">
    <source>
        <dbReference type="SAM" id="MobiDB-lite"/>
    </source>
</evidence>
<keyword evidence="1" id="KW-0347">Helicase</keyword>
<organism evidence="4 5">
    <name type="scientific">Loxostege sticticalis</name>
    <name type="common">Beet webworm moth</name>
    <dbReference type="NCBI Taxonomy" id="481309"/>
    <lineage>
        <taxon>Eukaryota</taxon>
        <taxon>Metazoa</taxon>
        <taxon>Ecdysozoa</taxon>
        <taxon>Arthropoda</taxon>
        <taxon>Hexapoda</taxon>
        <taxon>Insecta</taxon>
        <taxon>Pterygota</taxon>
        <taxon>Neoptera</taxon>
        <taxon>Endopterygota</taxon>
        <taxon>Lepidoptera</taxon>
        <taxon>Glossata</taxon>
        <taxon>Ditrysia</taxon>
        <taxon>Pyraloidea</taxon>
        <taxon>Crambidae</taxon>
        <taxon>Pyraustinae</taxon>
        <taxon>Loxostege</taxon>
    </lineage>
</organism>
<reference evidence="4 5" key="1">
    <citation type="submission" date="2024-06" db="EMBL/GenBank/DDBJ databases">
        <title>A chromosome-level genome assembly of beet webworm, Loxostege sticticalis.</title>
        <authorList>
            <person name="Zhang Y."/>
        </authorList>
    </citation>
    <scope>NUCLEOTIDE SEQUENCE [LARGE SCALE GENOMIC DNA]</scope>
    <source>
        <strain evidence="4">AQ028</strain>
        <tissue evidence="4">Male pupae</tissue>
    </source>
</reference>
<keyword evidence="1" id="KW-0227">DNA damage</keyword>
<keyword evidence="1" id="KW-0234">DNA repair</keyword>
<evidence type="ECO:0000313" key="4">
    <source>
        <dbReference type="EMBL" id="KAL0839418.1"/>
    </source>
</evidence>
<keyword evidence="1" id="KW-0378">Hydrolase</keyword>
<comment type="caution">
    <text evidence="4">The sequence shown here is derived from an EMBL/GenBank/DDBJ whole genome shotgun (WGS) entry which is preliminary data.</text>
</comment>
<dbReference type="GO" id="GO:0006310">
    <property type="term" value="P:DNA recombination"/>
    <property type="evidence" value="ECO:0007669"/>
    <property type="project" value="UniProtKB-KW"/>
</dbReference>
<dbReference type="GO" id="GO:0006281">
    <property type="term" value="P:DNA repair"/>
    <property type="evidence" value="ECO:0007669"/>
    <property type="project" value="UniProtKB-KW"/>
</dbReference>
<dbReference type="CDD" id="cd18809">
    <property type="entry name" value="SF1_C_RecD"/>
    <property type="match status" value="1"/>
</dbReference>
<dbReference type="SUPFAM" id="SSF52540">
    <property type="entry name" value="P-loop containing nucleoside triphosphate hydrolases"/>
    <property type="match status" value="2"/>
</dbReference>
<dbReference type="EMBL" id="JBEDNZ010000008">
    <property type="protein sequence ID" value="KAL0839418.1"/>
    <property type="molecule type" value="Genomic_DNA"/>
</dbReference>
<dbReference type="GO" id="GO:0005524">
    <property type="term" value="F:ATP binding"/>
    <property type="evidence" value="ECO:0007669"/>
    <property type="project" value="UniProtKB-KW"/>
</dbReference>
<protein>
    <recommendedName>
        <fullName evidence="1">ATP-dependent DNA helicase</fullName>
        <ecNumber evidence="1">5.6.2.3</ecNumber>
    </recommendedName>
</protein>
<dbReference type="AlphaFoldDB" id="A0ABD0T7R9"/>
<proteinExistence type="inferred from homology"/>
<dbReference type="Proteomes" id="UP001549921">
    <property type="component" value="Unassembled WGS sequence"/>
</dbReference>
<dbReference type="InterPro" id="IPR051055">
    <property type="entry name" value="PIF1_helicase"/>
</dbReference>